<feature type="transmembrane region" description="Helical" evidence="1">
    <location>
        <begin position="27"/>
        <end position="50"/>
    </location>
</feature>
<evidence type="ECO:0000313" key="3">
    <source>
        <dbReference type="Proteomes" id="UP000231553"/>
    </source>
</evidence>
<organism evidence="2 3">
    <name type="scientific">Pseudooceanicola lipolyticus</name>
    <dbReference type="NCBI Taxonomy" id="2029104"/>
    <lineage>
        <taxon>Bacteria</taxon>
        <taxon>Pseudomonadati</taxon>
        <taxon>Pseudomonadota</taxon>
        <taxon>Alphaproteobacteria</taxon>
        <taxon>Rhodobacterales</taxon>
        <taxon>Paracoccaceae</taxon>
        <taxon>Pseudooceanicola</taxon>
    </lineage>
</organism>
<reference evidence="2 3" key="1">
    <citation type="journal article" date="2018" name="Int. J. Syst. Evol. Microbiol.">
        <title>Pseudooceanicola lipolyticus sp. nov., a marine alphaproteobacterium, reclassification of Oceanicola flagellatus as Pseudooceanicola flagellatus comb. nov. and emended description of the genus Pseudooceanicola.</title>
        <authorList>
            <person name="Huang M.-M."/>
            <person name="Guo L.-L."/>
            <person name="Wu Y.-H."/>
            <person name="Lai Q.-L."/>
            <person name="Shao Z.-Z."/>
            <person name="Wang C.-S."/>
            <person name="Wu M."/>
            <person name="Xu X.-W."/>
        </authorList>
    </citation>
    <scope>NUCLEOTIDE SEQUENCE [LARGE SCALE GENOMIC DNA]</scope>
    <source>
        <strain evidence="2 3">157</strain>
    </source>
</reference>
<evidence type="ECO:0000256" key="1">
    <source>
        <dbReference type="SAM" id="Phobius"/>
    </source>
</evidence>
<dbReference type="AlphaFoldDB" id="A0A2M8J5W3"/>
<proteinExistence type="predicted"/>
<keyword evidence="3" id="KW-1185">Reference proteome</keyword>
<keyword evidence="1" id="KW-1133">Transmembrane helix</keyword>
<gene>
    <name evidence="2" type="ORF">CVM52_03055</name>
</gene>
<keyword evidence="1" id="KW-0812">Transmembrane</keyword>
<keyword evidence="1" id="KW-0472">Membrane</keyword>
<comment type="caution">
    <text evidence="2">The sequence shown here is derived from an EMBL/GenBank/DDBJ whole genome shotgun (WGS) entry which is preliminary data.</text>
</comment>
<protein>
    <submittedName>
        <fullName evidence="2">Uncharacterized protein</fullName>
    </submittedName>
</protein>
<evidence type="ECO:0000313" key="2">
    <source>
        <dbReference type="EMBL" id="PJE38135.1"/>
    </source>
</evidence>
<sequence>MFLYGFSVKFVASDRHDGTMVARAPTFIFGSIMFAKISAFLLAVAIATALPGNGRAAVVSSDITVNAAYSKTGTLLSGQTLEFKFKALQALFIDAFSLSATGTNSGNDLNKVTFGYTTPTSDFFDTVVTVGKASFAGDFLVGTIFPKGTIFSIFFEERGIKNPVGVTVSFQTASPVPVPATGLLLGTVLLAAGAVARRSLKAAAGRPAGLLPA</sequence>
<name>A0A2M8J5W3_9RHOB</name>
<accession>A0A2M8J5W3</accession>
<dbReference type="Proteomes" id="UP000231553">
    <property type="component" value="Unassembled WGS sequence"/>
</dbReference>
<dbReference type="EMBL" id="PGTB01000004">
    <property type="protein sequence ID" value="PJE38135.1"/>
    <property type="molecule type" value="Genomic_DNA"/>
</dbReference>